<sequence length="126" mass="14167">MSHHLPSVVQIDVTCANFDTYQPDGESRLIYSTPQSYREDITLALHHATLLDPFDIVIYNAGMDPLNSGVSLSDITWREHIVSDFIGDTPAIFALAGGYTWGNKTMDEVVSWHRITIDLWASLETR</sequence>
<organism evidence="1">
    <name type="scientific">freshwater metagenome</name>
    <dbReference type="NCBI Taxonomy" id="449393"/>
    <lineage>
        <taxon>unclassified sequences</taxon>
        <taxon>metagenomes</taxon>
        <taxon>ecological metagenomes</taxon>
    </lineage>
</organism>
<accession>A0A6J7VXN3</accession>
<gene>
    <name evidence="1" type="ORF">UFOPK4422_01529</name>
</gene>
<dbReference type="EMBL" id="CAFBRX010000206">
    <property type="protein sequence ID" value="CAB5134122.1"/>
    <property type="molecule type" value="Genomic_DNA"/>
</dbReference>
<dbReference type="AlphaFoldDB" id="A0A6J7VXN3"/>
<evidence type="ECO:0000313" key="1">
    <source>
        <dbReference type="EMBL" id="CAB5134122.1"/>
    </source>
</evidence>
<reference evidence="1" key="1">
    <citation type="submission" date="2020-05" db="EMBL/GenBank/DDBJ databases">
        <authorList>
            <person name="Chiriac C."/>
            <person name="Salcher M."/>
            <person name="Ghai R."/>
            <person name="Kavagutti S V."/>
        </authorList>
    </citation>
    <scope>NUCLEOTIDE SEQUENCE</scope>
</reference>
<name>A0A6J7VXN3_9ZZZZ</name>
<proteinExistence type="predicted"/>
<protein>
    <submittedName>
        <fullName evidence="1">Unannotated protein</fullName>
    </submittedName>
</protein>